<organism evidence="1 2">
    <name type="scientific">Veronia nyctiphanis</name>
    <dbReference type="NCBI Taxonomy" id="1278244"/>
    <lineage>
        <taxon>Bacteria</taxon>
        <taxon>Pseudomonadati</taxon>
        <taxon>Pseudomonadota</taxon>
        <taxon>Gammaproteobacteria</taxon>
        <taxon>Vibrionales</taxon>
        <taxon>Vibrionaceae</taxon>
        <taxon>Veronia</taxon>
    </lineage>
</organism>
<dbReference type="EMBL" id="PEIB01000002">
    <property type="protein sequence ID" value="RXJ74405.1"/>
    <property type="molecule type" value="Genomic_DNA"/>
</dbReference>
<accession>A0A4Q0YUE3</accession>
<evidence type="ECO:0000313" key="2">
    <source>
        <dbReference type="Proteomes" id="UP000290287"/>
    </source>
</evidence>
<name>A0A4Q0YUE3_9GAMM</name>
<dbReference type="OrthoDB" id="9255830at2"/>
<keyword evidence="2" id="KW-1185">Reference proteome</keyword>
<dbReference type="AlphaFoldDB" id="A0A4Q0YUE3"/>
<evidence type="ECO:0000313" key="1">
    <source>
        <dbReference type="EMBL" id="RXJ74405.1"/>
    </source>
</evidence>
<gene>
    <name evidence="1" type="ORF">CS022_02000</name>
</gene>
<proteinExistence type="predicted"/>
<reference evidence="1 2" key="1">
    <citation type="submission" date="2017-10" db="EMBL/GenBank/DDBJ databases">
        <title>Nyctiphanis sp. nov., isolated from the stomach of the euphausiid Nyctiphanes simplex (Hansen, 1911) in the Gulf of California.</title>
        <authorList>
            <person name="Gomez-Gil B."/>
            <person name="Aguilar-Mendez M."/>
            <person name="Lopez-Cortes A."/>
            <person name="Gomez-Gutierrez J."/>
            <person name="Roque A."/>
            <person name="Lang E."/>
            <person name="Gonzalez-Castillo A."/>
        </authorList>
    </citation>
    <scope>NUCLEOTIDE SEQUENCE [LARGE SCALE GENOMIC DNA]</scope>
    <source>
        <strain evidence="1 2">CAIM 600</strain>
    </source>
</reference>
<comment type="caution">
    <text evidence="1">The sequence shown here is derived from an EMBL/GenBank/DDBJ whole genome shotgun (WGS) entry which is preliminary data.</text>
</comment>
<dbReference type="RefSeq" id="WP_129120872.1">
    <property type="nucleotide sequence ID" value="NZ_PEIB01000002.1"/>
</dbReference>
<dbReference type="Proteomes" id="UP000290287">
    <property type="component" value="Unassembled WGS sequence"/>
</dbReference>
<sequence length="313" mass="35257">MNASSNLLGKVIAEIQHSPVFDDSKKTDFVHRLQQVESSALNILFVSQSAETKNAAINAMFPTIVLEENNKNIIPYQLNNLTLWDCPAWMTGSNSQTSLMMEIGALLDERDEYGQPLIDLVVTLADGSENKPYAAFQMLCDHIISERDPATRHQVVVAINYGDVQHADENNVFRLHAEKHKTDWPQQVHSALQTAMKQRFGILAEAIEFEADTYLDRPTNLLALYRAMFEALPAEKAINLLNQDIEYRTNYWAYNTCLSDHMASFENTLFDYVWNKSLNGCRLDGRLGAFVGSNGEELGSILQKNISHALSIN</sequence>
<protein>
    <submittedName>
        <fullName evidence="1">Uncharacterized protein</fullName>
    </submittedName>
</protein>